<evidence type="ECO:0000259" key="6">
    <source>
        <dbReference type="PROSITE" id="PS51059"/>
    </source>
</evidence>
<dbReference type="GO" id="GO:0003950">
    <property type="term" value="F:NAD+ poly-ADP-ribosyltransferase activity"/>
    <property type="evidence" value="ECO:0007669"/>
    <property type="project" value="InterPro"/>
</dbReference>
<keyword evidence="9" id="KW-1185">Reference proteome</keyword>
<feature type="domain" description="PARP catalytic" evidence="6">
    <location>
        <begin position="88"/>
        <end position="318"/>
    </location>
</feature>
<evidence type="ECO:0008006" key="10">
    <source>
        <dbReference type="Google" id="ProtNLM"/>
    </source>
</evidence>
<dbReference type="AlphaFoldDB" id="A0AA38WNX2"/>
<protein>
    <recommendedName>
        <fullName evidence="10">Poly [ADP-ribose] polymerase</fullName>
    </recommendedName>
</protein>
<dbReference type="PANTHER" id="PTHR32263:SF12">
    <property type="entry name" value="INACTIVE POLY [ADP-RIBOSE] POLYMERASE SRO4-RELATED"/>
    <property type="match status" value="1"/>
</dbReference>
<name>A0AA38WNX2_9ASTR</name>
<evidence type="ECO:0000313" key="9">
    <source>
        <dbReference type="Proteomes" id="UP001172457"/>
    </source>
</evidence>
<evidence type="ECO:0000256" key="3">
    <source>
        <dbReference type="ARBA" id="ARBA00023016"/>
    </source>
</evidence>
<comment type="caution">
    <text evidence="8">The sequence shown here is derived from an EMBL/GenBank/DDBJ whole genome shotgun (WGS) entry which is preliminary data.</text>
</comment>
<feature type="region of interest" description="Disordered" evidence="5">
    <location>
        <begin position="1"/>
        <end position="26"/>
    </location>
</feature>
<gene>
    <name evidence="8" type="ORF">OSB04_004213</name>
</gene>
<dbReference type="InterPro" id="IPR044964">
    <property type="entry name" value="RCD1/SRO1-5"/>
</dbReference>
<dbReference type="Pfam" id="PF12174">
    <property type="entry name" value="RST"/>
    <property type="match status" value="1"/>
</dbReference>
<keyword evidence="2" id="KW-0217">Developmental protein</keyword>
<keyword evidence="3" id="KW-0346">Stress response</keyword>
<reference evidence="8" key="1">
    <citation type="submission" date="2023-03" db="EMBL/GenBank/DDBJ databases">
        <title>Chromosome-scale reference genome and RAD-based genetic map of yellow starthistle (Centaurea solstitialis) reveal putative structural variation and QTLs associated with invader traits.</title>
        <authorList>
            <person name="Reatini B."/>
            <person name="Cang F.A."/>
            <person name="Jiang Q."/>
            <person name="Mckibben M.T.W."/>
            <person name="Barker M.S."/>
            <person name="Rieseberg L.H."/>
            <person name="Dlugosch K.M."/>
        </authorList>
    </citation>
    <scope>NUCLEOTIDE SEQUENCE</scope>
    <source>
        <strain evidence="8">CAN-66</strain>
        <tissue evidence="8">Leaf</tissue>
    </source>
</reference>
<evidence type="ECO:0000256" key="5">
    <source>
        <dbReference type="SAM" id="MobiDB-lite"/>
    </source>
</evidence>
<dbReference type="EMBL" id="JARYMX010000001">
    <property type="protein sequence ID" value="KAJ9568247.1"/>
    <property type="molecule type" value="Genomic_DNA"/>
</dbReference>
<dbReference type="SUPFAM" id="SSF56399">
    <property type="entry name" value="ADP-ribosylation"/>
    <property type="match status" value="1"/>
</dbReference>
<evidence type="ECO:0000313" key="8">
    <source>
        <dbReference type="EMBL" id="KAJ9568247.1"/>
    </source>
</evidence>
<feature type="compositionally biased region" description="Acidic residues" evidence="5">
    <location>
        <begin position="9"/>
        <end position="20"/>
    </location>
</feature>
<evidence type="ECO:0000259" key="7">
    <source>
        <dbReference type="PROSITE" id="PS51879"/>
    </source>
</evidence>
<feature type="domain" description="RST" evidence="7">
    <location>
        <begin position="311"/>
        <end position="382"/>
    </location>
</feature>
<comment type="subcellular location">
    <subcellularLocation>
        <location evidence="1">Nucleus</location>
    </subcellularLocation>
</comment>
<sequence>MSSSLFVNEDQDFEGDDDFCDSSGFSGDRYKVMDDDIVSKEESYDADDEDVDVDADAISDCESFTYESWIVDSSKMHPQIGSNESIVNPVDEPKDLRSKAGVNGLIRLNEDDGVYEIVRKRFISGMEDLGVNAQIEHIYRNPFNTSAITHARLQTFVIYAKAVKQETGNDQTNIRYAWFGASKDDIQNIILHGFSHDNIDKDGAFGYGLYLCTDNSLIESVKSSTVDDEGTKHILLCRVIFGKAEVVKPGSKQCHPSSDEFLLGVDDLEFPKKLIIWSTQLNTHILPEFVISFKTLSGSNGPEIQRVQLDEPITRPWMPIKALTSGLSKILPPEAAKKLDEYHHKYIEHKISRHDMLLGFREVAGDRLLLMVVKDYKEQVRVHLLKQQLKEAKAMDSKADRLLIK</sequence>
<dbReference type="PANTHER" id="PTHR32263">
    <property type="entry name" value="INACTIVE POLY [ADP-RIBOSE] POLYMERASE SRO4-RELATED"/>
    <property type="match status" value="1"/>
</dbReference>
<proteinExistence type="predicted"/>
<dbReference type="Proteomes" id="UP001172457">
    <property type="component" value="Chromosome 1"/>
</dbReference>
<dbReference type="Gene3D" id="3.90.228.10">
    <property type="match status" value="1"/>
</dbReference>
<evidence type="ECO:0000256" key="2">
    <source>
        <dbReference type="ARBA" id="ARBA00022473"/>
    </source>
</evidence>
<accession>A0AA38WNX2</accession>
<dbReference type="InterPro" id="IPR012317">
    <property type="entry name" value="Poly(ADP-ribose)pol_cat_dom"/>
</dbReference>
<evidence type="ECO:0000256" key="1">
    <source>
        <dbReference type="ARBA" id="ARBA00004123"/>
    </source>
</evidence>
<dbReference type="GO" id="GO:0005634">
    <property type="term" value="C:nucleus"/>
    <property type="evidence" value="ECO:0007669"/>
    <property type="project" value="UniProtKB-SubCell"/>
</dbReference>
<dbReference type="PROSITE" id="PS51879">
    <property type="entry name" value="RST"/>
    <property type="match status" value="1"/>
</dbReference>
<dbReference type="InterPro" id="IPR022003">
    <property type="entry name" value="RST"/>
</dbReference>
<organism evidence="8 9">
    <name type="scientific">Centaurea solstitialis</name>
    <name type="common">yellow star-thistle</name>
    <dbReference type="NCBI Taxonomy" id="347529"/>
    <lineage>
        <taxon>Eukaryota</taxon>
        <taxon>Viridiplantae</taxon>
        <taxon>Streptophyta</taxon>
        <taxon>Embryophyta</taxon>
        <taxon>Tracheophyta</taxon>
        <taxon>Spermatophyta</taxon>
        <taxon>Magnoliopsida</taxon>
        <taxon>eudicotyledons</taxon>
        <taxon>Gunneridae</taxon>
        <taxon>Pentapetalae</taxon>
        <taxon>asterids</taxon>
        <taxon>campanulids</taxon>
        <taxon>Asterales</taxon>
        <taxon>Asteraceae</taxon>
        <taxon>Carduoideae</taxon>
        <taxon>Cardueae</taxon>
        <taxon>Centaureinae</taxon>
        <taxon>Centaurea</taxon>
    </lineage>
</organism>
<keyword evidence="4" id="KW-0539">Nucleus</keyword>
<evidence type="ECO:0000256" key="4">
    <source>
        <dbReference type="ARBA" id="ARBA00023242"/>
    </source>
</evidence>
<dbReference type="PROSITE" id="PS51059">
    <property type="entry name" value="PARP_CATALYTIC"/>
    <property type="match status" value="1"/>
</dbReference>